<name>A0A975KS05_9ACTN</name>
<keyword evidence="2" id="KW-0614">Plasmid</keyword>
<organism evidence="2 3">
    <name type="scientific">Nocardiopsis changdeensis</name>
    <dbReference type="NCBI Taxonomy" id="2831969"/>
    <lineage>
        <taxon>Bacteria</taxon>
        <taxon>Bacillati</taxon>
        <taxon>Actinomycetota</taxon>
        <taxon>Actinomycetes</taxon>
        <taxon>Streptosporangiales</taxon>
        <taxon>Nocardiopsidaceae</taxon>
        <taxon>Nocardiopsis</taxon>
    </lineage>
</organism>
<dbReference type="Proteomes" id="UP000676079">
    <property type="component" value="Plasmid unnamed4"/>
</dbReference>
<evidence type="ECO:0000313" key="3">
    <source>
        <dbReference type="Proteomes" id="UP000676079"/>
    </source>
</evidence>
<gene>
    <name evidence="2" type="ORF">KGD84_32470</name>
</gene>
<accession>A0A975KS05</accession>
<sequence>MSSNERPLSATMQAALLGALIEGEALNEPPVLRWLNAGGTRRTPPQTKRALIARGMAAANGTSEPPLTPEGIAEAERIRAARRTDAARHRPEPAGADTTPPETYAVDCPRCGAQTGTACTGADTHPERIGAAQECGTRFFGGRTCAEPVGHTGACRPAPRQERHHRPQPAPGECGTRFVSGRPCRKPEGHDRACDPTPRDPAPLEGQVIAHQSHGRGLDPAHAQDAAAARAVRALTAAGLHLADLAQGYDPETCTATGYMVEPRGTDADGDPWVYVYYLTDGRTHDPATDRHPRARLRDAQDALRADGWAVDPLPGACVRAHLTGPAEPVPQQDRSVVTEIVTRVNAMYSTGR</sequence>
<dbReference type="EMBL" id="CP074136">
    <property type="protein sequence ID" value="QUX26415.1"/>
    <property type="molecule type" value="Genomic_DNA"/>
</dbReference>
<evidence type="ECO:0000313" key="2">
    <source>
        <dbReference type="EMBL" id="QUX26415.1"/>
    </source>
</evidence>
<keyword evidence="3" id="KW-1185">Reference proteome</keyword>
<feature type="compositionally biased region" description="Basic and acidic residues" evidence="1">
    <location>
        <begin position="185"/>
        <end position="197"/>
    </location>
</feature>
<protein>
    <submittedName>
        <fullName evidence="2">Uncharacterized protein</fullName>
    </submittedName>
</protein>
<proteinExistence type="predicted"/>
<reference evidence="3" key="1">
    <citation type="submission" date="2021-05" db="EMBL/GenBank/DDBJ databases">
        <title>Direct Submission.</title>
        <authorList>
            <person name="Li K."/>
            <person name="Gao J."/>
        </authorList>
    </citation>
    <scope>NUCLEOTIDE SEQUENCE [LARGE SCALE GENOMIC DNA]</scope>
    <source>
        <strain evidence="3">Mg02</strain>
        <plasmid evidence="3">unnamed4</plasmid>
    </source>
</reference>
<evidence type="ECO:0000256" key="1">
    <source>
        <dbReference type="SAM" id="MobiDB-lite"/>
    </source>
</evidence>
<dbReference type="RefSeq" id="WP_220565994.1">
    <property type="nucleotide sequence ID" value="NZ_CP074136.1"/>
</dbReference>
<geneLocation type="plasmid" evidence="2 3">
    <name>unnamed4</name>
</geneLocation>
<feature type="region of interest" description="Disordered" evidence="1">
    <location>
        <begin position="156"/>
        <end position="197"/>
    </location>
</feature>